<dbReference type="Proteomes" id="UP000515203">
    <property type="component" value="Unplaced"/>
</dbReference>
<evidence type="ECO:0000256" key="6">
    <source>
        <dbReference type="ARBA" id="ARBA00022676"/>
    </source>
</evidence>
<evidence type="ECO:0000256" key="11">
    <source>
        <dbReference type="ARBA" id="ARBA00022968"/>
    </source>
</evidence>
<dbReference type="CTD" id="442117"/>
<comment type="similarity">
    <text evidence="4 20">Belongs to the glycosyltransferase 2 family. GalNAc-T subfamily.</text>
</comment>
<dbReference type="PROSITE" id="PS50231">
    <property type="entry name" value="RICIN_B_LECTIN"/>
    <property type="match status" value="1"/>
</dbReference>
<accession>A0A6P3FIC6</accession>
<dbReference type="Pfam" id="PF00535">
    <property type="entry name" value="Glycos_transf_2"/>
    <property type="match status" value="1"/>
</dbReference>
<feature type="transmembrane region" description="Helical" evidence="20">
    <location>
        <begin position="12"/>
        <end position="31"/>
    </location>
</feature>
<dbReference type="PANTHER" id="PTHR11675:SF129">
    <property type="entry name" value="POLYPEPTIDE N-ACETYLGALACTOSAMINYLTRANSFERASE-LIKE 6"/>
    <property type="match status" value="1"/>
</dbReference>
<keyword evidence="10 20" id="KW-0430">Lectin</keyword>
<dbReference type="FunCoup" id="A0A6P3FIC6">
    <property type="interactions" value="243"/>
</dbReference>
<dbReference type="CDD" id="cd23477">
    <property type="entry name" value="beta-trefoil_Ricin_GALNTL6"/>
    <property type="match status" value="1"/>
</dbReference>
<protein>
    <recommendedName>
        <fullName evidence="5 20">Polypeptide N-acetylgalactosaminyltransferase</fullName>
        <ecNumber evidence="20">2.4.1.-</ecNumber>
    </recommendedName>
    <alternativeName>
        <fullName evidence="20">Protein-UDP acetylgalactosaminyltransferase</fullName>
    </alternativeName>
</protein>
<feature type="region of interest" description="Disordered" evidence="21">
    <location>
        <begin position="79"/>
        <end position="99"/>
    </location>
</feature>
<evidence type="ECO:0000256" key="12">
    <source>
        <dbReference type="ARBA" id="ARBA00022989"/>
    </source>
</evidence>
<dbReference type="InterPro" id="IPR029044">
    <property type="entry name" value="Nucleotide-diphossugar_trans"/>
</dbReference>
<dbReference type="EC" id="2.4.1.-" evidence="20"/>
<dbReference type="FunFam" id="3.90.550.10:FF:000111">
    <property type="entry name" value="Polypeptide N-acetylgalactosaminyltransferase"/>
    <property type="match status" value="1"/>
</dbReference>
<reference evidence="24" key="1">
    <citation type="submission" date="2025-08" db="UniProtKB">
        <authorList>
            <consortium name="RefSeq"/>
        </authorList>
    </citation>
    <scope>IDENTIFICATION</scope>
</reference>
<keyword evidence="7 20" id="KW-0808">Transferase</keyword>
<evidence type="ECO:0000259" key="22">
    <source>
        <dbReference type="SMART" id="SM00458"/>
    </source>
</evidence>
<dbReference type="SUPFAM" id="SSF53448">
    <property type="entry name" value="Nucleotide-diphospho-sugar transferases"/>
    <property type="match status" value="1"/>
</dbReference>
<evidence type="ECO:0000256" key="16">
    <source>
        <dbReference type="ARBA" id="ARBA00023180"/>
    </source>
</evidence>
<evidence type="ECO:0000256" key="14">
    <source>
        <dbReference type="ARBA" id="ARBA00023136"/>
    </source>
</evidence>
<keyword evidence="12 20" id="KW-1133">Transmembrane helix</keyword>
<evidence type="ECO:0000256" key="2">
    <source>
        <dbReference type="ARBA" id="ARBA00004323"/>
    </source>
</evidence>
<feature type="domain" description="Ricin B lectin" evidence="22">
    <location>
        <begin position="452"/>
        <end position="585"/>
    </location>
</feature>
<keyword evidence="9" id="KW-0479">Metal-binding</keyword>
<sequence>MKRKQKRFLQMTLLFMVALIFLPNIGLWSLYKDKHLVKSAEPGEQQTFPLGLGDGQFYSWTDGLRRKDWHDYESIQKEAMRSGKGEHGKPYPLTEEDSDDSAYRENGFNIFVSNNIALERSLPDIRHANCKHKMYLERLPNTSIIIPFHNEGWTSLLRTIHSIINRTPESLIAEIILVDDFSDREHLKDKLEEYMARFSKVRILRTKKREGLIRTRLLGASVARGEVLTFLDSHCEVNVNWLPPLLNQIALNHRTIVCPMIDVIDHNHFGYEAQAGDAMRGAFDWEMYYKRIPIPPELQRADPSDPFESPVMAGGLFAVDRKWFWELGGYDPGLEIWGGEQYEISFKVWMCGGEMFDVPCSRVGHIYRKYVPYKVPSGTSLARNLKRVAETWMDEFAEYIYQRRPEYRHLSTGDISAQKELRKQLKCKDFKWFMAAVAWDVPKYYPPVEPPPAAWGEIRNVAANLCVDSKHGATGTELRLDTCVKDGSERTWSHEQLFTFGWREDIRPGEPLHTRKFCFDAVSHNSPVTLYDCHGMKGNQFWGYRKDRTLFHPVSNSCMDSNPAEKKIFMARCDPLSETQQWIFEHINMTVLEKSSHHATFMDRCILKEKQPLSVPQAVDKRLNKEEIGKGSQREGGRAACLGYDEACAAAPGGGAAVLGGEASGHLGGVPSKRLKMQYATGPLLKFQICVS</sequence>
<comment type="catalytic activity">
    <reaction evidence="18">
        <text>L-threonyl-[protein] + UDP-N-acetyl-alpha-D-galactosamine = a 3-O-[N-acetyl-alpha-D-galactosaminyl]-L-threonyl-[protein] + UDP + H(+)</text>
        <dbReference type="Rhea" id="RHEA:52424"/>
        <dbReference type="Rhea" id="RHEA-COMP:11060"/>
        <dbReference type="Rhea" id="RHEA-COMP:11689"/>
        <dbReference type="ChEBI" id="CHEBI:15378"/>
        <dbReference type="ChEBI" id="CHEBI:30013"/>
        <dbReference type="ChEBI" id="CHEBI:58223"/>
        <dbReference type="ChEBI" id="CHEBI:67138"/>
        <dbReference type="ChEBI" id="CHEBI:87075"/>
        <dbReference type="EC" id="2.4.1.41"/>
    </reaction>
</comment>
<dbReference type="InterPro" id="IPR000772">
    <property type="entry name" value="Ricin_B_lectin"/>
</dbReference>
<evidence type="ECO:0000313" key="23">
    <source>
        <dbReference type="Proteomes" id="UP000515203"/>
    </source>
</evidence>
<comment type="catalytic activity">
    <reaction evidence="19">
        <text>L-seryl-[protein] + UDP-N-acetyl-alpha-D-galactosamine = a 3-O-[N-acetyl-alpha-D-galactosaminyl]-L-seryl-[protein] + UDP + H(+)</text>
        <dbReference type="Rhea" id="RHEA:23956"/>
        <dbReference type="Rhea" id="RHEA-COMP:9863"/>
        <dbReference type="Rhea" id="RHEA-COMP:12788"/>
        <dbReference type="ChEBI" id="CHEBI:15378"/>
        <dbReference type="ChEBI" id="CHEBI:29999"/>
        <dbReference type="ChEBI" id="CHEBI:53604"/>
        <dbReference type="ChEBI" id="CHEBI:58223"/>
        <dbReference type="ChEBI" id="CHEBI:67138"/>
        <dbReference type="EC" id="2.4.1.41"/>
    </reaction>
</comment>
<dbReference type="GO" id="GO:0006493">
    <property type="term" value="P:protein O-linked glycosylation"/>
    <property type="evidence" value="ECO:0007669"/>
    <property type="project" value="TreeGrafter"/>
</dbReference>
<comment type="subcellular location">
    <subcellularLocation>
        <location evidence="2 20">Golgi apparatus membrane</location>
        <topology evidence="2 20">Single-pass type II membrane protein</topology>
    </subcellularLocation>
</comment>
<dbReference type="CDD" id="cd02510">
    <property type="entry name" value="pp-GalNAc-T"/>
    <property type="match status" value="1"/>
</dbReference>
<dbReference type="SMART" id="SM00458">
    <property type="entry name" value="RICIN"/>
    <property type="match status" value="1"/>
</dbReference>
<comment type="cofactor">
    <cofactor evidence="1 20">
        <name>Mn(2+)</name>
        <dbReference type="ChEBI" id="CHEBI:29035"/>
    </cofactor>
</comment>
<dbReference type="GO" id="GO:0030246">
    <property type="term" value="F:carbohydrate binding"/>
    <property type="evidence" value="ECO:0007669"/>
    <property type="project" value="UniProtKB-KW"/>
</dbReference>
<evidence type="ECO:0000256" key="10">
    <source>
        <dbReference type="ARBA" id="ARBA00022734"/>
    </source>
</evidence>
<dbReference type="Gene3D" id="2.80.10.50">
    <property type="match status" value="1"/>
</dbReference>
<dbReference type="FunFam" id="2.80.10.50:FF:000011">
    <property type="entry name" value="Polypeptide N-acetylgalactosaminyltransferase"/>
    <property type="match status" value="1"/>
</dbReference>
<proteinExistence type="inferred from homology"/>
<dbReference type="GO" id="GO:0046872">
    <property type="term" value="F:metal ion binding"/>
    <property type="evidence" value="ECO:0007669"/>
    <property type="project" value="UniProtKB-KW"/>
</dbReference>
<keyword evidence="23" id="KW-1185">Reference proteome</keyword>
<keyword evidence="8 20" id="KW-0812">Transmembrane</keyword>
<evidence type="ECO:0000313" key="24">
    <source>
        <dbReference type="RefSeq" id="XP_004640308.1"/>
    </source>
</evidence>
<dbReference type="GO" id="GO:0000139">
    <property type="term" value="C:Golgi membrane"/>
    <property type="evidence" value="ECO:0007669"/>
    <property type="project" value="UniProtKB-SubCell"/>
</dbReference>
<keyword evidence="17 20" id="KW-0464">Manganese</keyword>
<evidence type="ECO:0000256" key="3">
    <source>
        <dbReference type="ARBA" id="ARBA00004922"/>
    </source>
</evidence>
<evidence type="ECO:0000256" key="5">
    <source>
        <dbReference type="ARBA" id="ARBA00012644"/>
    </source>
</evidence>
<dbReference type="RefSeq" id="XP_004640308.1">
    <property type="nucleotide sequence ID" value="XM_004640251.1"/>
</dbReference>
<keyword evidence="16" id="KW-0325">Glycoprotein</keyword>
<dbReference type="InterPro" id="IPR001173">
    <property type="entry name" value="Glyco_trans_2-like"/>
</dbReference>
<evidence type="ECO:0000256" key="18">
    <source>
        <dbReference type="ARBA" id="ARBA00050905"/>
    </source>
</evidence>
<evidence type="ECO:0000256" key="19">
    <source>
        <dbReference type="ARBA" id="ARBA00052209"/>
    </source>
</evidence>
<dbReference type="Gene3D" id="3.90.550.10">
    <property type="entry name" value="Spore Coat Polysaccharide Biosynthesis Protein SpsA, Chain A"/>
    <property type="match status" value="1"/>
</dbReference>
<evidence type="ECO:0000256" key="21">
    <source>
        <dbReference type="SAM" id="MobiDB-lite"/>
    </source>
</evidence>
<dbReference type="OrthoDB" id="6119243at2759"/>
<name>A0A6P3FIC6_OCTDE</name>
<gene>
    <name evidence="24" type="primary">Galntl6</name>
</gene>
<dbReference type="PANTHER" id="PTHR11675">
    <property type="entry name" value="N-ACETYLGALACTOSAMINYLTRANSFERASE"/>
    <property type="match status" value="1"/>
</dbReference>
<keyword evidence="15 20" id="KW-1015">Disulfide bond</keyword>
<evidence type="ECO:0000256" key="1">
    <source>
        <dbReference type="ARBA" id="ARBA00001936"/>
    </source>
</evidence>
<evidence type="ECO:0000256" key="7">
    <source>
        <dbReference type="ARBA" id="ARBA00022679"/>
    </source>
</evidence>
<evidence type="ECO:0000256" key="8">
    <source>
        <dbReference type="ARBA" id="ARBA00022692"/>
    </source>
</evidence>
<dbReference type="InterPro" id="IPR035992">
    <property type="entry name" value="Ricin_B-like_lectins"/>
</dbReference>
<comment type="pathway">
    <text evidence="3 20">Protein modification; protein glycosylation.</text>
</comment>
<dbReference type="GeneID" id="101568479"/>
<evidence type="ECO:0000256" key="17">
    <source>
        <dbReference type="ARBA" id="ARBA00023211"/>
    </source>
</evidence>
<keyword evidence="11" id="KW-0735">Signal-anchor</keyword>
<evidence type="ECO:0000256" key="9">
    <source>
        <dbReference type="ARBA" id="ARBA00022723"/>
    </source>
</evidence>
<dbReference type="InterPro" id="IPR045885">
    <property type="entry name" value="GalNAc-T"/>
</dbReference>
<evidence type="ECO:0000256" key="13">
    <source>
        <dbReference type="ARBA" id="ARBA00023034"/>
    </source>
</evidence>
<dbReference type="Pfam" id="PF00652">
    <property type="entry name" value="Ricin_B_lectin"/>
    <property type="match status" value="1"/>
</dbReference>
<dbReference type="InParanoid" id="A0A6P3FIC6"/>
<organism evidence="23 24">
    <name type="scientific">Octodon degus</name>
    <name type="common">Degu</name>
    <name type="synonym">Sciurus degus</name>
    <dbReference type="NCBI Taxonomy" id="10160"/>
    <lineage>
        <taxon>Eukaryota</taxon>
        <taxon>Metazoa</taxon>
        <taxon>Chordata</taxon>
        <taxon>Craniata</taxon>
        <taxon>Vertebrata</taxon>
        <taxon>Euteleostomi</taxon>
        <taxon>Mammalia</taxon>
        <taxon>Eutheria</taxon>
        <taxon>Euarchontoglires</taxon>
        <taxon>Glires</taxon>
        <taxon>Rodentia</taxon>
        <taxon>Hystricomorpha</taxon>
        <taxon>Octodontidae</taxon>
        <taxon>Octodon</taxon>
    </lineage>
</organism>
<evidence type="ECO:0000256" key="20">
    <source>
        <dbReference type="RuleBase" id="RU361242"/>
    </source>
</evidence>
<evidence type="ECO:0000256" key="4">
    <source>
        <dbReference type="ARBA" id="ARBA00005680"/>
    </source>
</evidence>
<keyword evidence="13 20" id="KW-0333">Golgi apparatus</keyword>
<dbReference type="SUPFAM" id="SSF50370">
    <property type="entry name" value="Ricin B-like lectins"/>
    <property type="match status" value="1"/>
</dbReference>
<dbReference type="AlphaFoldDB" id="A0A6P3FIC6"/>
<keyword evidence="14 20" id="KW-0472">Membrane</keyword>
<dbReference type="UniPathway" id="UPA00378"/>
<dbReference type="GO" id="GO:0004653">
    <property type="term" value="F:polypeptide N-acetylgalactosaminyltransferase activity"/>
    <property type="evidence" value="ECO:0007669"/>
    <property type="project" value="UniProtKB-EC"/>
</dbReference>
<keyword evidence="6 20" id="KW-0328">Glycosyltransferase</keyword>
<dbReference type="FunFam" id="3.90.550.10:FF:000107">
    <property type="entry name" value="Polypeptide N-acetylgalactosaminyltransferase-like 6"/>
    <property type="match status" value="1"/>
</dbReference>
<evidence type="ECO:0000256" key="15">
    <source>
        <dbReference type="ARBA" id="ARBA00023157"/>
    </source>
</evidence>
<feature type="compositionally biased region" description="Basic and acidic residues" evidence="21">
    <location>
        <begin position="79"/>
        <end position="89"/>
    </location>
</feature>